<reference evidence="3" key="1">
    <citation type="submission" date="2018-06" db="EMBL/GenBank/DDBJ databases">
        <authorList>
            <person name="Zhirakovskaya E."/>
        </authorList>
    </citation>
    <scope>NUCLEOTIDE SEQUENCE</scope>
</reference>
<protein>
    <submittedName>
        <fullName evidence="3">FIG01326805: variable size protein family</fullName>
    </submittedName>
</protein>
<keyword evidence="2" id="KW-1133">Transmembrane helix</keyword>
<feature type="compositionally biased region" description="Low complexity" evidence="1">
    <location>
        <begin position="59"/>
        <end position="87"/>
    </location>
</feature>
<organism evidence="3">
    <name type="scientific">hydrothermal vent metagenome</name>
    <dbReference type="NCBI Taxonomy" id="652676"/>
    <lineage>
        <taxon>unclassified sequences</taxon>
        <taxon>metagenomes</taxon>
        <taxon>ecological metagenomes</taxon>
    </lineage>
</organism>
<dbReference type="AlphaFoldDB" id="A0A3B1BG16"/>
<proteinExistence type="predicted"/>
<evidence type="ECO:0000313" key="3">
    <source>
        <dbReference type="EMBL" id="VAX17059.1"/>
    </source>
</evidence>
<sequence length="87" mass="9100">MRRLEYALIISGAIASALLMLLSFYGCGDKTTTNNYANGDNSVVDTNVTDVNAGGDGASDQSQQPDNSDNSDNSVDNSDSSTNTNTQ</sequence>
<keyword evidence="2" id="KW-0472">Membrane</keyword>
<dbReference type="EMBL" id="UOGA01000084">
    <property type="protein sequence ID" value="VAX17059.1"/>
    <property type="molecule type" value="Genomic_DNA"/>
</dbReference>
<keyword evidence="2" id="KW-0812">Transmembrane</keyword>
<accession>A0A3B1BG16</accession>
<gene>
    <name evidence="3" type="ORF">MNBD_NITROSPINAE04-868</name>
</gene>
<evidence type="ECO:0000256" key="1">
    <source>
        <dbReference type="SAM" id="MobiDB-lite"/>
    </source>
</evidence>
<name>A0A3B1BG16_9ZZZZ</name>
<feature type="transmembrane region" description="Helical" evidence="2">
    <location>
        <begin position="7"/>
        <end position="26"/>
    </location>
</feature>
<evidence type="ECO:0000256" key="2">
    <source>
        <dbReference type="SAM" id="Phobius"/>
    </source>
</evidence>
<dbReference type="PROSITE" id="PS51257">
    <property type="entry name" value="PROKAR_LIPOPROTEIN"/>
    <property type="match status" value="1"/>
</dbReference>
<feature type="region of interest" description="Disordered" evidence="1">
    <location>
        <begin position="47"/>
        <end position="87"/>
    </location>
</feature>